<dbReference type="Pfam" id="PF05014">
    <property type="entry name" value="Nuc_deoxyrib_tr"/>
    <property type="match status" value="1"/>
</dbReference>
<comment type="caution">
    <text evidence="1">The sequence shown here is derived from an EMBL/GenBank/DDBJ whole genome shotgun (WGS) entry which is preliminary data.</text>
</comment>
<sequence>MNNPQKKVYIAGPFFNQVELEFVQEVEFILESAGIQYFSPRSEGVLIEMKDKEKAAALERIYQSNIDNICECNTMIAIIDGRDPGTIFEIGYMTALKDLFQNRKIITITNQDFGMNVMIRQSVDAHLRSTVHLFHCAIFAVGGSLNGKQFMEDRGEAW</sequence>
<name>A0A0F9N9E5_9ZZZZ</name>
<protein>
    <recommendedName>
        <fullName evidence="2">Nucleoside 2-deoxyribosyltransferase</fullName>
    </recommendedName>
</protein>
<evidence type="ECO:0000313" key="1">
    <source>
        <dbReference type="EMBL" id="KKM78042.1"/>
    </source>
</evidence>
<organism evidence="1">
    <name type="scientific">marine sediment metagenome</name>
    <dbReference type="NCBI Taxonomy" id="412755"/>
    <lineage>
        <taxon>unclassified sequences</taxon>
        <taxon>metagenomes</taxon>
        <taxon>ecological metagenomes</taxon>
    </lineage>
</organism>
<dbReference type="InterPro" id="IPR007710">
    <property type="entry name" value="Nucleoside_deoxyribTrfase"/>
</dbReference>
<reference evidence="1" key="1">
    <citation type="journal article" date="2015" name="Nature">
        <title>Complex archaea that bridge the gap between prokaryotes and eukaryotes.</title>
        <authorList>
            <person name="Spang A."/>
            <person name="Saw J.H."/>
            <person name="Jorgensen S.L."/>
            <person name="Zaremba-Niedzwiedzka K."/>
            <person name="Martijn J."/>
            <person name="Lind A.E."/>
            <person name="van Eijk R."/>
            <person name="Schleper C."/>
            <person name="Guy L."/>
            <person name="Ettema T.J."/>
        </authorList>
    </citation>
    <scope>NUCLEOTIDE SEQUENCE</scope>
</reference>
<proteinExistence type="predicted"/>
<dbReference type="Gene3D" id="3.40.50.450">
    <property type="match status" value="1"/>
</dbReference>
<dbReference type="AlphaFoldDB" id="A0A0F9N9E5"/>
<evidence type="ECO:0008006" key="2">
    <source>
        <dbReference type="Google" id="ProtNLM"/>
    </source>
</evidence>
<dbReference type="SUPFAM" id="SSF52309">
    <property type="entry name" value="N-(deoxy)ribosyltransferase-like"/>
    <property type="match status" value="1"/>
</dbReference>
<gene>
    <name evidence="1" type="ORF">LCGC14_1363920</name>
</gene>
<accession>A0A0F9N9E5</accession>
<dbReference type="EMBL" id="LAZR01008553">
    <property type="protein sequence ID" value="KKM78042.1"/>
    <property type="molecule type" value="Genomic_DNA"/>
</dbReference>